<proteinExistence type="predicted"/>
<dbReference type="InterPro" id="IPR014263">
    <property type="entry name" value="Methanolan_biosynth_EpsI"/>
</dbReference>
<dbReference type="NCBIfam" id="TIGR02914">
    <property type="entry name" value="EpsI_fam"/>
    <property type="match status" value="1"/>
</dbReference>
<dbReference type="NCBIfam" id="NF045608">
    <property type="entry name" value="EpsI_type_V"/>
    <property type="match status" value="1"/>
</dbReference>
<accession>A0A845B010</accession>
<protein>
    <submittedName>
        <fullName evidence="2">EpsI family protein</fullName>
    </submittedName>
</protein>
<gene>
    <name evidence="2" type="primary">epsI</name>
    <name evidence="2" type="ORF">GRI65_09155</name>
</gene>
<dbReference type="InterPro" id="IPR054654">
    <property type="entry name" value="EpsI_type_V_pred"/>
</dbReference>
<dbReference type="EMBL" id="WTYL01000002">
    <property type="protein sequence ID" value="MXP44621.1"/>
    <property type="molecule type" value="Genomic_DNA"/>
</dbReference>
<reference evidence="2 3" key="1">
    <citation type="submission" date="2019-12" db="EMBL/GenBank/DDBJ databases">
        <title>Genomic-based taxomic classification of the family Erythrobacteraceae.</title>
        <authorList>
            <person name="Xu L."/>
        </authorList>
    </citation>
    <scope>NUCLEOTIDE SEQUENCE [LARGE SCALE GENOMIC DNA]</scope>
    <source>
        <strain evidence="2 3">KCTC 42453</strain>
    </source>
</reference>
<organism evidence="2 3">
    <name type="scientific">Allopontixanthobacter sediminis</name>
    <dbReference type="NCBI Taxonomy" id="1689985"/>
    <lineage>
        <taxon>Bacteria</taxon>
        <taxon>Pseudomonadati</taxon>
        <taxon>Pseudomonadota</taxon>
        <taxon>Alphaproteobacteria</taxon>
        <taxon>Sphingomonadales</taxon>
        <taxon>Erythrobacteraceae</taxon>
        <taxon>Allopontixanthobacter</taxon>
    </lineage>
</organism>
<dbReference type="AlphaFoldDB" id="A0A845B010"/>
<dbReference type="Proteomes" id="UP000431922">
    <property type="component" value="Unassembled WGS sequence"/>
</dbReference>
<feature type="domain" description="Methanolan biosynthesis EpsI" evidence="1">
    <location>
        <begin position="32"/>
        <end position="233"/>
    </location>
</feature>
<evidence type="ECO:0000259" key="1">
    <source>
        <dbReference type="Pfam" id="PF11984"/>
    </source>
</evidence>
<keyword evidence="3" id="KW-1185">Reference proteome</keyword>
<dbReference type="Pfam" id="PF11984">
    <property type="entry name" value="DUF3485"/>
    <property type="match status" value="1"/>
</dbReference>
<evidence type="ECO:0000313" key="2">
    <source>
        <dbReference type="EMBL" id="MXP44621.1"/>
    </source>
</evidence>
<sequence length="244" mass="26843">MLKLEDVMKLDETPSAAIEADGTPVIDRRSLLVGLSLVGGAVFSHLVAPRAKAAAIPEREFQGLIPAKVGGWTSRKSNEVVLPAEDDLEAKLYENLETRIYEGPGLPSIMMLIAYSSVQENDVQVHRPEVCYPVAGYPILAAESAVIEFGSGKIDARELVADRGGLRERILYWVRVGDEFPVGWSEQRLTMAKKTLLVGFPDGLLFRVSALEDDSNYTPQSLRIFVKAFYESSSEAFKKKVLLG</sequence>
<name>A0A845B010_9SPHN</name>
<evidence type="ECO:0000313" key="3">
    <source>
        <dbReference type="Proteomes" id="UP000431922"/>
    </source>
</evidence>
<comment type="caution">
    <text evidence="2">The sequence shown here is derived from an EMBL/GenBank/DDBJ whole genome shotgun (WGS) entry which is preliminary data.</text>
</comment>